<accession>A0A0M3V4C5</accession>
<evidence type="ECO:0000313" key="4">
    <source>
        <dbReference type="Proteomes" id="UP000062645"/>
    </source>
</evidence>
<dbReference type="STRING" id="224013.ACX27_00780"/>
<dbReference type="Proteomes" id="UP000062645">
    <property type="component" value="Chromosome"/>
</dbReference>
<keyword evidence="2" id="KW-0472">Membrane</keyword>
<keyword evidence="2" id="KW-0812">Transmembrane</keyword>
<name>A0A0M3V4C5_9NOSO</name>
<dbReference type="RefSeq" id="WP_083468638.1">
    <property type="nucleotide sequence ID" value="NZ_CP012036.1"/>
</dbReference>
<feature type="compositionally biased region" description="Low complexity" evidence="1">
    <location>
        <begin position="189"/>
        <end position="199"/>
    </location>
</feature>
<reference evidence="4" key="1">
    <citation type="submission" date="2015-07" db="EMBL/GenBank/DDBJ databases">
        <title>Genome Of Nitrogen-Fixing Cyanobacterium Nostoc piscinale CENA21 From Solimoes/Amazon River Floodplain Sediments And Comparative Genomics To Uncover Biosynthetic Natural Products Potential.</title>
        <authorList>
            <person name="Leao T.F."/>
            <person name="Leao P.N."/>
            <person name="Guimaraes P.I."/>
            <person name="de Melo A.G.C."/>
            <person name="Ramos R.T.J."/>
            <person name="Silva A."/>
            <person name="Fiore M.F."/>
            <person name="Schneider M.P.C."/>
        </authorList>
    </citation>
    <scope>NUCLEOTIDE SEQUENCE [LARGE SCALE GENOMIC DNA]</scope>
    <source>
        <strain evidence="4">CENA21</strain>
    </source>
</reference>
<sequence>MSSLKFLLITQIKHRQKNDEIKGFTLIELLVAMLMAFLVITPLMLFMMNLLEGDRKEQAKATTEQEMQAALDYIARDLQQAIYVYDADGVARNRNTTDITLSGIQDQIPPVKTAPNCNDANVCKPILVFWKREFLASSVGVTSATDTTRDDGYAYSLVAYYLITNTNGSNTTWSKQARIGRFQIRGQVNSDNTNTTNDTGFSPPPLDPNITGSTLKERMNQWKTALTGSASYTQPVTTLIDFISTTSPSISTNTSGVCPGTNASPKLVGSLTSGFYTCVDAAEVLAQVFIRGNALARIQNNNLNYQNSQRAYFPSASVRVQGRGFLLTK</sequence>
<dbReference type="OrthoDB" id="461075at2"/>
<feature type="transmembrane region" description="Helical" evidence="2">
    <location>
        <begin position="21"/>
        <end position="48"/>
    </location>
</feature>
<feature type="region of interest" description="Disordered" evidence="1">
    <location>
        <begin position="188"/>
        <end position="207"/>
    </location>
</feature>
<gene>
    <name evidence="3" type="ORF">ACX27_00780</name>
</gene>
<dbReference type="KEGG" id="npz:ACX27_00780"/>
<evidence type="ECO:0000313" key="3">
    <source>
        <dbReference type="EMBL" id="ALF51707.1"/>
    </source>
</evidence>
<organism evidence="3 4">
    <name type="scientific">Nostoc piscinale CENA21</name>
    <dbReference type="NCBI Taxonomy" id="224013"/>
    <lineage>
        <taxon>Bacteria</taxon>
        <taxon>Bacillati</taxon>
        <taxon>Cyanobacteriota</taxon>
        <taxon>Cyanophyceae</taxon>
        <taxon>Nostocales</taxon>
        <taxon>Nostocaceae</taxon>
        <taxon>Nostoc</taxon>
    </lineage>
</organism>
<protein>
    <recommendedName>
        <fullName evidence="5">Prepilin-type N-terminal cleavage/methylation domain-containing protein</fullName>
    </recommendedName>
</protein>
<proteinExistence type="predicted"/>
<dbReference type="PATRIC" id="fig|224013.5.peg.186"/>
<dbReference type="EMBL" id="CP012036">
    <property type="protein sequence ID" value="ALF51707.1"/>
    <property type="molecule type" value="Genomic_DNA"/>
</dbReference>
<dbReference type="NCBIfam" id="TIGR02532">
    <property type="entry name" value="IV_pilin_GFxxxE"/>
    <property type="match status" value="1"/>
</dbReference>
<keyword evidence="2" id="KW-1133">Transmembrane helix</keyword>
<evidence type="ECO:0000256" key="1">
    <source>
        <dbReference type="SAM" id="MobiDB-lite"/>
    </source>
</evidence>
<dbReference type="AlphaFoldDB" id="A0A0M3V4C5"/>
<dbReference type="NCBIfam" id="NF038304">
    <property type="entry name" value="EPS_HpsC"/>
    <property type="match status" value="1"/>
</dbReference>
<dbReference type="InterPro" id="IPR012902">
    <property type="entry name" value="N_methyl_site"/>
</dbReference>
<reference evidence="3 4" key="2">
    <citation type="journal article" date="2016" name="Genome Announc.">
        <title>Draft Genome Sequence of the N2-Fixing Cyanobacterium Nostoc piscinale CENA21, Isolated from the Brazilian Amazon Floodplain.</title>
        <authorList>
            <person name="Leao T."/>
            <person name="Guimaraes P.I."/>
            <person name="de Melo A.G."/>
            <person name="Ramos R.T."/>
            <person name="Leao P.N."/>
            <person name="Silva A."/>
            <person name="Fiore M.F."/>
            <person name="Schneider M.P."/>
        </authorList>
    </citation>
    <scope>NUCLEOTIDE SEQUENCE [LARGE SCALE GENOMIC DNA]</scope>
    <source>
        <strain evidence="3 4">CENA21</strain>
    </source>
</reference>
<keyword evidence="4" id="KW-1185">Reference proteome</keyword>
<evidence type="ECO:0000256" key="2">
    <source>
        <dbReference type="SAM" id="Phobius"/>
    </source>
</evidence>
<evidence type="ECO:0008006" key="5">
    <source>
        <dbReference type="Google" id="ProtNLM"/>
    </source>
</evidence>